<dbReference type="InterPro" id="IPR018520">
    <property type="entry name" value="UPP_synth-like_CS"/>
</dbReference>
<dbReference type="Gene3D" id="3.40.1180.10">
    <property type="entry name" value="Decaprenyl diphosphate synthase-like"/>
    <property type="match status" value="1"/>
</dbReference>
<name>A0ABC8TAN8_9AQUA</name>
<dbReference type="InterPro" id="IPR036424">
    <property type="entry name" value="UPP_synth-like_sf"/>
</dbReference>
<dbReference type="FunFam" id="3.40.1180.10:FF:000001">
    <property type="entry name" value="(2E,6E)-farnesyl-diphosphate-specific ditrans,polycis-undecaprenyl-diphosphate synthase"/>
    <property type="match status" value="1"/>
</dbReference>
<organism evidence="3 4">
    <name type="scientific">Ilex paraguariensis</name>
    <name type="common">yerba mate</name>
    <dbReference type="NCBI Taxonomy" id="185542"/>
    <lineage>
        <taxon>Eukaryota</taxon>
        <taxon>Viridiplantae</taxon>
        <taxon>Streptophyta</taxon>
        <taxon>Embryophyta</taxon>
        <taxon>Tracheophyta</taxon>
        <taxon>Spermatophyta</taxon>
        <taxon>Magnoliopsida</taxon>
        <taxon>eudicotyledons</taxon>
        <taxon>Gunneridae</taxon>
        <taxon>Pentapetalae</taxon>
        <taxon>asterids</taxon>
        <taxon>campanulids</taxon>
        <taxon>Aquifoliales</taxon>
        <taxon>Aquifoliaceae</taxon>
        <taxon>Ilex</taxon>
    </lineage>
</organism>
<dbReference type="PANTHER" id="PTHR10291">
    <property type="entry name" value="DEHYDRODOLICHYL DIPHOSPHATE SYNTHASE FAMILY MEMBER"/>
    <property type="match status" value="1"/>
</dbReference>
<proteinExistence type="inferred from homology"/>
<dbReference type="AlphaFoldDB" id="A0ABC8TAN8"/>
<gene>
    <name evidence="3" type="ORF">ILEXP_LOCUS33310</name>
</gene>
<protein>
    <recommendedName>
        <fullName evidence="2">Alkyl transferase</fullName>
        <ecNumber evidence="2">2.5.1.-</ecNumber>
    </recommendedName>
</protein>
<dbReference type="NCBIfam" id="TIGR00055">
    <property type="entry name" value="uppS"/>
    <property type="match status" value="1"/>
</dbReference>
<dbReference type="PANTHER" id="PTHR10291:SF45">
    <property type="entry name" value="ALKYL TRANSFERASE"/>
    <property type="match status" value="1"/>
</dbReference>
<dbReference type="Pfam" id="PF01255">
    <property type="entry name" value="Prenyltransf"/>
    <property type="match status" value="1"/>
</dbReference>
<accession>A0ABC8TAN8</accession>
<dbReference type="Proteomes" id="UP001642360">
    <property type="component" value="Unassembled WGS sequence"/>
</dbReference>
<dbReference type="GO" id="GO:0005737">
    <property type="term" value="C:cytoplasm"/>
    <property type="evidence" value="ECO:0007669"/>
    <property type="project" value="UniProtKB-ARBA"/>
</dbReference>
<dbReference type="HAMAP" id="MF_01139">
    <property type="entry name" value="ISPT"/>
    <property type="match status" value="1"/>
</dbReference>
<dbReference type="GO" id="GO:0004659">
    <property type="term" value="F:prenyltransferase activity"/>
    <property type="evidence" value="ECO:0007669"/>
    <property type="project" value="UniProtKB-ARBA"/>
</dbReference>
<evidence type="ECO:0000256" key="2">
    <source>
        <dbReference type="RuleBase" id="RU363018"/>
    </source>
</evidence>
<comment type="similarity">
    <text evidence="2">Belongs to the UPP synthase family.</text>
</comment>
<dbReference type="SUPFAM" id="SSF64005">
    <property type="entry name" value="Undecaprenyl diphosphate synthase"/>
    <property type="match status" value="1"/>
</dbReference>
<comment type="caution">
    <text evidence="3">The sequence shown here is derived from an EMBL/GenBank/DDBJ whole genome shotgun (WGS) entry which is preliminary data.</text>
</comment>
<evidence type="ECO:0000313" key="3">
    <source>
        <dbReference type="EMBL" id="CAK9164217.1"/>
    </source>
</evidence>
<evidence type="ECO:0000256" key="1">
    <source>
        <dbReference type="ARBA" id="ARBA00022679"/>
    </source>
</evidence>
<dbReference type="CDD" id="cd00475">
    <property type="entry name" value="Cis_IPPS"/>
    <property type="match status" value="1"/>
</dbReference>
<evidence type="ECO:0000313" key="4">
    <source>
        <dbReference type="Proteomes" id="UP001642360"/>
    </source>
</evidence>
<sequence>MLSLPFSCPPPKNTLSPFQKKPFSHSSSVICDRALGKRNKSNSYLSISVPKLGKVLVSEASNAIPGGEQKERLAGTMDFSEEVELPAGLRRELMPNHVAVIMDGNRRWALERGLPVEQGHRAGGQALIELTRLCAKWGVKVLTVFAFSTENWVRPKEEVDFLMRLFEEVTKTYSEDFARLNVRLSIIGDKSKLPKSLQQILAGAEQALKANSGPHLIMALNYSGRYDILQVCQKVANQVKNGLIQPEDINQNLFEKELETKCIKYPNPDLLIRTSGEHRISNFMLWQLAYTELYFAKKMFPNFGETDLIEALKSFQQRQRRYGRHK</sequence>
<reference evidence="3 4" key="1">
    <citation type="submission" date="2024-02" db="EMBL/GenBank/DDBJ databases">
        <authorList>
            <person name="Vignale AGUSTIN F."/>
            <person name="Sosa J E."/>
            <person name="Modenutti C."/>
        </authorList>
    </citation>
    <scope>NUCLEOTIDE SEQUENCE [LARGE SCALE GENOMIC DNA]</scope>
</reference>
<dbReference type="EMBL" id="CAUOFW020004169">
    <property type="protein sequence ID" value="CAK9164217.1"/>
    <property type="molecule type" value="Genomic_DNA"/>
</dbReference>
<dbReference type="InterPro" id="IPR001441">
    <property type="entry name" value="UPP_synth-like"/>
</dbReference>
<keyword evidence="1 2" id="KW-0808">Transferase</keyword>
<dbReference type="EC" id="2.5.1.-" evidence="2"/>
<keyword evidence="4" id="KW-1185">Reference proteome</keyword>
<dbReference type="GO" id="GO:0000287">
    <property type="term" value="F:magnesium ion binding"/>
    <property type="evidence" value="ECO:0007669"/>
    <property type="project" value="UniProtKB-ARBA"/>
</dbReference>
<dbReference type="PROSITE" id="PS01066">
    <property type="entry name" value="UPP_SYNTHASE"/>
    <property type="match status" value="1"/>
</dbReference>